<keyword evidence="3" id="KW-1185">Reference proteome</keyword>
<reference evidence="2 3" key="1">
    <citation type="submission" date="2019-01" db="EMBL/GenBank/DDBJ databases">
        <title>Sequencing of cultivated peanut Arachis hypogaea provides insights into genome evolution and oil improvement.</title>
        <authorList>
            <person name="Chen X."/>
        </authorList>
    </citation>
    <scope>NUCLEOTIDE SEQUENCE [LARGE SCALE GENOMIC DNA]</scope>
    <source>
        <strain evidence="3">cv. Fuhuasheng</strain>
        <tissue evidence="2">Leaves</tissue>
    </source>
</reference>
<dbReference type="Proteomes" id="UP000289738">
    <property type="component" value="Chromosome B05"/>
</dbReference>
<dbReference type="AlphaFoldDB" id="A0A444Z4I6"/>
<evidence type="ECO:0000313" key="3">
    <source>
        <dbReference type="Proteomes" id="UP000289738"/>
    </source>
</evidence>
<organism evidence="2 3">
    <name type="scientific">Arachis hypogaea</name>
    <name type="common">Peanut</name>
    <dbReference type="NCBI Taxonomy" id="3818"/>
    <lineage>
        <taxon>Eukaryota</taxon>
        <taxon>Viridiplantae</taxon>
        <taxon>Streptophyta</taxon>
        <taxon>Embryophyta</taxon>
        <taxon>Tracheophyta</taxon>
        <taxon>Spermatophyta</taxon>
        <taxon>Magnoliopsida</taxon>
        <taxon>eudicotyledons</taxon>
        <taxon>Gunneridae</taxon>
        <taxon>Pentapetalae</taxon>
        <taxon>rosids</taxon>
        <taxon>fabids</taxon>
        <taxon>Fabales</taxon>
        <taxon>Fabaceae</taxon>
        <taxon>Papilionoideae</taxon>
        <taxon>50 kb inversion clade</taxon>
        <taxon>dalbergioids sensu lato</taxon>
        <taxon>Dalbergieae</taxon>
        <taxon>Pterocarpus clade</taxon>
        <taxon>Arachis</taxon>
    </lineage>
</organism>
<name>A0A444Z4I6_ARAHY</name>
<comment type="caution">
    <text evidence="2">The sequence shown here is derived from an EMBL/GenBank/DDBJ whole genome shotgun (WGS) entry which is preliminary data.</text>
</comment>
<sequence length="113" mass="13007">MSWFISGLQKLSLLNLEGCLVTAACLDSLAVLKFGNASMIREGILLGIMMDKKPLPILHPFGEDILFTKHIASYFTDRTILAGRKEMEFMANFCAFEFWQHLFRGCRREEQRM</sequence>
<keyword evidence="1" id="KW-0732">Signal</keyword>
<protein>
    <submittedName>
        <fullName evidence="2">Uncharacterized protein</fullName>
    </submittedName>
</protein>
<proteinExistence type="predicted"/>
<feature type="signal peptide" evidence="1">
    <location>
        <begin position="1"/>
        <end position="23"/>
    </location>
</feature>
<accession>A0A444Z4I6</accession>
<feature type="chain" id="PRO_5019303845" evidence="1">
    <location>
        <begin position="24"/>
        <end position="113"/>
    </location>
</feature>
<dbReference type="EMBL" id="SDMP01000015">
    <property type="protein sequence ID" value="RYR09092.1"/>
    <property type="molecule type" value="Genomic_DNA"/>
</dbReference>
<evidence type="ECO:0000313" key="2">
    <source>
        <dbReference type="EMBL" id="RYR09092.1"/>
    </source>
</evidence>
<gene>
    <name evidence="2" type="ORF">Ahy_B05g077174</name>
</gene>
<evidence type="ECO:0000256" key="1">
    <source>
        <dbReference type="SAM" id="SignalP"/>
    </source>
</evidence>